<feature type="transmembrane region" description="Helical" evidence="2">
    <location>
        <begin position="173"/>
        <end position="193"/>
    </location>
</feature>
<proteinExistence type="predicted"/>
<dbReference type="InterPro" id="IPR002048">
    <property type="entry name" value="EF_hand_dom"/>
</dbReference>
<comment type="caution">
    <text evidence="4">The sequence shown here is derived from an EMBL/GenBank/DDBJ whole genome shotgun (WGS) entry which is preliminary data.</text>
</comment>
<evidence type="ECO:0000259" key="3">
    <source>
        <dbReference type="PROSITE" id="PS50222"/>
    </source>
</evidence>
<dbReference type="Pfam" id="PF13405">
    <property type="entry name" value="EF-hand_6"/>
    <property type="match status" value="1"/>
</dbReference>
<accession>A0AAW2VFL1</accession>
<reference evidence="4" key="2">
    <citation type="journal article" date="2024" name="Plant">
        <title>Genomic evolution and insights into agronomic trait innovations of Sesamum species.</title>
        <authorList>
            <person name="Miao H."/>
            <person name="Wang L."/>
            <person name="Qu L."/>
            <person name="Liu H."/>
            <person name="Sun Y."/>
            <person name="Le M."/>
            <person name="Wang Q."/>
            <person name="Wei S."/>
            <person name="Zheng Y."/>
            <person name="Lin W."/>
            <person name="Duan Y."/>
            <person name="Cao H."/>
            <person name="Xiong S."/>
            <person name="Wang X."/>
            <person name="Wei L."/>
            <person name="Li C."/>
            <person name="Ma Q."/>
            <person name="Ju M."/>
            <person name="Zhao R."/>
            <person name="Li G."/>
            <person name="Mu C."/>
            <person name="Tian Q."/>
            <person name="Mei H."/>
            <person name="Zhang T."/>
            <person name="Gao T."/>
            <person name="Zhang H."/>
        </authorList>
    </citation>
    <scope>NUCLEOTIDE SEQUENCE</scope>
    <source>
        <strain evidence="4">KEN1</strain>
    </source>
</reference>
<sequence>MEVTSSHLLPTRTPYGMLAPSTFAPGTDPTVIACFQVADQDGSGMIDDIELQRALSSYNQSFQLRTVHLLMYTFTGINTKKIGPKEFTGLFYCLQSWRGIFDRFDRDRSGKIEAPELREALLSIGYAVSPMVLEILVTRYDKTGGSMRAVEYDSFIECCLTVKVGRLLFRPSLFHLFIVRFMSCFVLYVIDANTLYSRRAYVGLTERFKERDRALTGSATFTYEAFMLTVLPFLIA</sequence>
<dbReference type="PANTHER" id="PTHR46824:SF1">
    <property type="entry name" value="CALCIUM-BINDING PROTEIN CML49-RELATED"/>
    <property type="match status" value="1"/>
</dbReference>
<evidence type="ECO:0000313" key="4">
    <source>
        <dbReference type="EMBL" id="KAL0428529.1"/>
    </source>
</evidence>
<dbReference type="SMART" id="SM00054">
    <property type="entry name" value="EFh"/>
    <property type="match status" value="2"/>
</dbReference>
<organism evidence="4">
    <name type="scientific">Sesamum latifolium</name>
    <dbReference type="NCBI Taxonomy" id="2727402"/>
    <lineage>
        <taxon>Eukaryota</taxon>
        <taxon>Viridiplantae</taxon>
        <taxon>Streptophyta</taxon>
        <taxon>Embryophyta</taxon>
        <taxon>Tracheophyta</taxon>
        <taxon>Spermatophyta</taxon>
        <taxon>Magnoliopsida</taxon>
        <taxon>eudicotyledons</taxon>
        <taxon>Gunneridae</taxon>
        <taxon>Pentapetalae</taxon>
        <taxon>asterids</taxon>
        <taxon>lamiids</taxon>
        <taxon>Lamiales</taxon>
        <taxon>Pedaliaceae</taxon>
        <taxon>Sesamum</taxon>
    </lineage>
</organism>
<protein>
    <submittedName>
        <fullName evidence="4">Calcium-binding protein CBP</fullName>
    </submittedName>
</protein>
<dbReference type="PANTHER" id="PTHR46824">
    <property type="entry name" value="CALCIUM-BINDING PROTEIN CML48-RELATED"/>
    <property type="match status" value="1"/>
</dbReference>
<evidence type="ECO:0000256" key="2">
    <source>
        <dbReference type="SAM" id="Phobius"/>
    </source>
</evidence>
<dbReference type="CDD" id="cd16180">
    <property type="entry name" value="EFh_PEF_Group_I"/>
    <property type="match status" value="1"/>
</dbReference>
<keyword evidence="2" id="KW-1133">Transmembrane helix</keyword>
<feature type="transmembrane region" description="Helical" evidence="2">
    <location>
        <begin position="214"/>
        <end position="235"/>
    </location>
</feature>
<dbReference type="InterPro" id="IPR044590">
    <property type="entry name" value="CML48/49/50"/>
</dbReference>
<gene>
    <name evidence="4" type="ORF">Slati_3027700</name>
</gene>
<dbReference type="Pfam" id="PF13202">
    <property type="entry name" value="EF-hand_5"/>
    <property type="match status" value="1"/>
</dbReference>
<feature type="domain" description="EF-hand" evidence="3">
    <location>
        <begin position="92"/>
        <end position="127"/>
    </location>
</feature>
<keyword evidence="1" id="KW-0106">Calcium</keyword>
<evidence type="ECO:0000256" key="1">
    <source>
        <dbReference type="ARBA" id="ARBA00022837"/>
    </source>
</evidence>
<feature type="domain" description="EF-hand" evidence="3">
    <location>
        <begin position="26"/>
        <end position="61"/>
    </location>
</feature>
<keyword evidence="2" id="KW-0812">Transmembrane</keyword>
<name>A0AAW2VFL1_9LAMI</name>
<dbReference type="InterPro" id="IPR018247">
    <property type="entry name" value="EF_Hand_1_Ca_BS"/>
</dbReference>
<dbReference type="SUPFAM" id="SSF47473">
    <property type="entry name" value="EF-hand"/>
    <property type="match status" value="1"/>
</dbReference>
<dbReference type="InterPro" id="IPR011992">
    <property type="entry name" value="EF-hand-dom_pair"/>
</dbReference>
<dbReference type="PROSITE" id="PS50222">
    <property type="entry name" value="EF_HAND_2"/>
    <property type="match status" value="2"/>
</dbReference>
<keyword evidence="2" id="KW-0472">Membrane</keyword>
<dbReference type="Gene3D" id="1.10.238.10">
    <property type="entry name" value="EF-hand"/>
    <property type="match status" value="1"/>
</dbReference>
<dbReference type="PROSITE" id="PS00018">
    <property type="entry name" value="EF_HAND_1"/>
    <property type="match status" value="2"/>
</dbReference>
<dbReference type="GO" id="GO:0005509">
    <property type="term" value="F:calcium ion binding"/>
    <property type="evidence" value="ECO:0007669"/>
    <property type="project" value="InterPro"/>
</dbReference>
<dbReference type="EMBL" id="JACGWN010000010">
    <property type="protein sequence ID" value="KAL0428529.1"/>
    <property type="molecule type" value="Genomic_DNA"/>
</dbReference>
<reference evidence="4" key="1">
    <citation type="submission" date="2020-06" db="EMBL/GenBank/DDBJ databases">
        <authorList>
            <person name="Li T."/>
            <person name="Hu X."/>
            <person name="Zhang T."/>
            <person name="Song X."/>
            <person name="Zhang H."/>
            <person name="Dai N."/>
            <person name="Sheng W."/>
            <person name="Hou X."/>
            <person name="Wei L."/>
        </authorList>
    </citation>
    <scope>NUCLEOTIDE SEQUENCE</scope>
    <source>
        <strain evidence="4">KEN1</strain>
        <tissue evidence="4">Leaf</tissue>
    </source>
</reference>
<dbReference type="AlphaFoldDB" id="A0AAW2VFL1"/>